<dbReference type="InterPro" id="IPR016187">
    <property type="entry name" value="CTDL_fold"/>
</dbReference>
<dbReference type="AlphaFoldDB" id="A0A914ECS5"/>
<evidence type="ECO:0000313" key="1">
    <source>
        <dbReference type="Proteomes" id="UP000887540"/>
    </source>
</evidence>
<protein>
    <submittedName>
        <fullName evidence="2">Uncharacterized protein</fullName>
    </submittedName>
</protein>
<name>A0A914ECS5_9BILA</name>
<dbReference type="Gene3D" id="3.10.100.10">
    <property type="entry name" value="Mannose-Binding Protein A, subunit A"/>
    <property type="match status" value="1"/>
</dbReference>
<organism evidence="1 2">
    <name type="scientific">Acrobeloides nanus</name>
    <dbReference type="NCBI Taxonomy" id="290746"/>
    <lineage>
        <taxon>Eukaryota</taxon>
        <taxon>Metazoa</taxon>
        <taxon>Ecdysozoa</taxon>
        <taxon>Nematoda</taxon>
        <taxon>Chromadorea</taxon>
        <taxon>Rhabditida</taxon>
        <taxon>Tylenchina</taxon>
        <taxon>Cephalobomorpha</taxon>
        <taxon>Cephaloboidea</taxon>
        <taxon>Cephalobidae</taxon>
        <taxon>Acrobeloides</taxon>
    </lineage>
</organism>
<dbReference type="InterPro" id="IPR016186">
    <property type="entry name" value="C-type_lectin-like/link_sf"/>
</dbReference>
<evidence type="ECO:0000313" key="2">
    <source>
        <dbReference type="WBParaSite" id="ACRNAN_scaffold6906.g10039.t1"/>
    </source>
</evidence>
<dbReference type="Proteomes" id="UP000887540">
    <property type="component" value="Unplaced"/>
</dbReference>
<sequence length="106" mass="11840">MSSGDAETFCNGDDKLAQYQIPEIWLGADSDIEWADRGGFVYWNDDTSFDYNNLVNGYCCKGVYCLSMNSTDGQWYPIPIASCNQQQLPFICQPPKNSNKGVFGPC</sequence>
<keyword evidence="1" id="KW-1185">Reference proteome</keyword>
<accession>A0A914ECS5</accession>
<dbReference type="SUPFAM" id="SSF56436">
    <property type="entry name" value="C-type lectin-like"/>
    <property type="match status" value="1"/>
</dbReference>
<reference evidence="2" key="1">
    <citation type="submission" date="2022-11" db="UniProtKB">
        <authorList>
            <consortium name="WormBaseParasite"/>
        </authorList>
    </citation>
    <scope>IDENTIFICATION</scope>
</reference>
<dbReference type="WBParaSite" id="ACRNAN_scaffold6906.g10039.t1">
    <property type="protein sequence ID" value="ACRNAN_scaffold6906.g10039.t1"/>
    <property type="gene ID" value="ACRNAN_scaffold6906.g10039"/>
</dbReference>
<proteinExistence type="predicted"/>